<evidence type="ECO:0000259" key="5">
    <source>
        <dbReference type="PROSITE" id="PS51352"/>
    </source>
</evidence>
<dbReference type="Pfam" id="PF14289">
    <property type="entry name" value="DUF4369"/>
    <property type="match status" value="1"/>
</dbReference>
<keyword evidence="7" id="KW-1185">Reference proteome</keyword>
<evidence type="ECO:0000313" key="6">
    <source>
        <dbReference type="EMBL" id="MBV4359936.1"/>
    </source>
</evidence>
<organism evidence="6 7">
    <name type="scientific">Pinibacter aurantiacus</name>
    <dbReference type="NCBI Taxonomy" id="2851599"/>
    <lineage>
        <taxon>Bacteria</taxon>
        <taxon>Pseudomonadati</taxon>
        <taxon>Bacteroidota</taxon>
        <taxon>Chitinophagia</taxon>
        <taxon>Chitinophagales</taxon>
        <taxon>Chitinophagaceae</taxon>
        <taxon>Pinibacter</taxon>
    </lineage>
</organism>
<keyword evidence="3" id="KW-0676">Redox-active center</keyword>
<evidence type="ECO:0000313" key="7">
    <source>
        <dbReference type="Proteomes" id="UP000812270"/>
    </source>
</evidence>
<dbReference type="PANTHER" id="PTHR42852">
    <property type="entry name" value="THIOL:DISULFIDE INTERCHANGE PROTEIN DSBE"/>
    <property type="match status" value="1"/>
</dbReference>
<dbReference type="PROSITE" id="PS51352">
    <property type="entry name" value="THIOREDOXIN_2"/>
    <property type="match status" value="1"/>
</dbReference>
<dbReference type="AlphaFoldDB" id="A0A9E2SC97"/>
<feature type="chain" id="PRO_5038649098" evidence="4">
    <location>
        <begin position="22"/>
        <end position="354"/>
    </location>
</feature>
<protein>
    <submittedName>
        <fullName evidence="6">AhpC/TSA family protein</fullName>
    </submittedName>
</protein>
<dbReference type="Pfam" id="PF08534">
    <property type="entry name" value="Redoxin"/>
    <property type="match status" value="1"/>
</dbReference>
<accession>A0A9E2SC97</accession>
<comment type="caution">
    <text evidence="6">The sequence shown here is derived from an EMBL/GenBank/DDBJ whole genome shotgun (WGS) entry which is preliminary data.</text>
</comment>
<dbReference type="PANTHER" id="PTHR42852:SF6">
    <property type="entry name" value="THIOL:DISULFIDE INTERCHANGE PROTEIN DSBE"/>
    <property type="match status" value="1"/>
</dbReference>
<feature type="domain" description="Thioredoxin" evidence="5">
    <location>
        <begin position="217"/>
        <end position="354"/>
    </location>
</feature>
<dbReference type="CDD" id="cd02966">
    <property type="entry name" value="TlpA_like_family"/>
    <property type="match status" value="1"/>
</dbReference>
<keyword evidence="4" id="KW-0732">Signal</keyword>
<sequence length="354" mass="40444">MRYFKISLIFILASFASFSQSKTFEIFGTISGKYNSKMYLFFDGNYKQRDSIVSEIKDGKFYFKGSAPMPAQARLHMDQRSFIRDIYIDNSKTYVTCTTEMKINKSDLDTTNELTVIDVKGSAADKLKTDFEKWLENLKKSKASKEEQSDAYYQKLTAFIKEHPKSKVSPYLLGKASMLSYSQVKKLNGLIDNSLDNTFETKSVSTLLEQLDNSANLAIGLSFQDVVLKDSSDHDIDTRQFRGKYTLIVCWASWCKPCRSEHPELNNIYEKYKGKGLEMVGVSFDTDRDKWKTAVVKDKLNWRQAIDPKAFEGAMAKHYTIQAIPTNFLLDKDGKVIGEGLSTKEIEEMMGHLL</sequence>
<dbReference type="InterPro" id="IPR025380">
    <property type="entry name" value="DUF4369"/>
</dbReference>
<evidence type="ECO:0000256" key="4">
    <source>
        <dbReference type="SAM" id="SignalP"/>
    </source>
</evidence>
<keyword evidence="2" id="KW-1015">Disulfide bond</keyword>
<dbReference type="InterPro" id="IPR050553">
    <property type="entry name" value="Thioredoxin_ResA/DsbE_sf"/>
</dbReference>
<dbReference type="EMBL" id="JAHSPG010000016">
    <property type="protein sequence ID" value="MBV4359936.1"/>
    <property type="molecule type" value="Genomic_DNA"/>
</dbReference>
<proteinExistence type="predicted"/>
<dbReference type="Proteomes" id="UP000812270">
    <property type="component" value="Unassembled WGS sequence"/>
</dbReference>
<evidence type="ECO:0000256" key="3">
    <source>
        <dbReference type="ARBA" id="ARBA00023284"/>
    </source>
</evidence>
<keyword evidence="1" id="KW-0201">Cytochrome c-type biogenesis</keyword>
<dbReference type="InterPro" id="IPR013766">
    <property type="entry name" value="Thioredoxin_domain"/>
</dbReference>
<dbReference type="InterPro" id="IPR013740">
    <property type="entry name" value="Redoxin"/>
</dbReference>
<gene>
    <name evidence="6" type="ORF">KTO63_22415</name>
</gene>
<dbReference type="GO" id="GO:0017004">
    <property type="term" value="P:cytochrome complex assembly"/>
    <property type="evidence" value="ECO:0007669"/>
    <property type="project" value="UniProtKB-KW"/>
</dbReference>
<evidence type="ECO:0000256" key="1">
    <source>
        <dbReference type="ARBA" id="ARBA00022748"/>
    </source>
</evidence>
<reference evidence="6" key="1">
    <citation type="submission" date="2021-06" db="EMBL/GenBank/DDBJ databases">
        <authorList>
            <person name="Huq M.A."/>
        </authorList>
    </citation>
    <scope>NUCLEOTIDE SEQUENCE</scope>
    <source>
        <strain evidence="6">MAH-26</strain>
    </source>
</reference>
<name>A0A9E2SC97_9BACT</name>
<dbReference type="RefSeq" id="WP_217794194.1">
    <property type="nucleotide sequence ID" value="NZ_JAHSPG010000016.1"/>
</dbReference>
<evidence type="ECO:0000256" key="2">
    <source>
        <dbReference type="ARBA" id="ARBA00023157"/>
    </source>
</evidence>
<feature type="signal peptide" evidence="4">
    <location>
        <begin position="1"/>
        <end position="21"/>
    </location>
</feature>